<feature type="compositionally biased region" description="Pro residues" evidence="3">
    <location>
        <begin position="306"/>
        <end position="317"/>
    </location>
</feature>
<protein>
    <submittedName>
        <fullName evidence="5">1-acyl-sn-glycerol-3-phosphate acyltransferase</fullName>
    </submittedName>
</protein>
<name>A0A3P3VWG9_9MICO</name>
<dbReference type="Proteomes" id="UP000274391">
    <property type="component" value="Unassembled WGS sequence"/>
</dbReference>
<dbReference type="CDD" id="cd07989">
    <property type="entry name" value="LPLAT_AGPAT-like"/>
    <property type="match status" value="1"/>
</dbReference>
<accession>A0A3P3VWG9</accession>
<dbReference type="GO" id="GO:0003841">
    <property type="term" value="F:1-acylglycerol-3-phosphate O-acyltransferase activity"/>
    <property type="evidence" value="ECO:0007669"/>
    <property type="project" value="TreeGrafter"/>
</dbReference>
<organism evidence="5 6">
    <name type="scientific">Gulosibacter macacae</name>
    <dbReference type="NCBI Taxonomy" id="2488791"/>
    <lineage>
        <taxon>Bacteria</taxon>
        <taxon>Bacillati</taxon>
        <taxon>Actinomycetota</taxon>
        <taxon>Actinomycetes</taxon>
        <taxon>Micrococcales</taxon>
        <taxon>Microbacteriaceae</taxon>
        <taxon>Gulosibacter</taxon>
    </lineage>
</organism>
<evidence type="ECO:0000256" key="3">
    <source>
        <dbReference type="SAM" id="MobiDB-lite"/>
    </source>
</evidence>
<feature type="domain" description="Phospholipid/glycerol acyltransferase" evidence="4">
    <location>
        <begin position="101"/>
        <end position="230"/>
    </location>
</feature>
<gene>
    <name evidence="5" type="ORF">EG850_11625</name>
</gene>
<evidence type="ECO:0000313" key="6">
    <source>
        <dbReference type="Proteomes" id="UP000274391"/>
    </source>
</evidence>
<evidence type="ECO:0000259" key="4">
    <source>
        <dbReference type="SMART" id="SM00563"/>
    </source>
</evidence>
<evidence type="ECO:0000313" key="5">
    <source>
        <dbReference type="EMBL" id="RRJ85799.1"/>
    </source>
</evidence>
<keyword evidence="2 5" id="KW-0012">Acyltransferase</keyword>
<dbReference type="AlphaFoldDB" id="A0A3P3VWG9"/>
<dbReference type="PANTHER" id="PTHR10434">
    <property type="entry name" value="1-ACYL-SN-GLYCEROL-3-PHOSPHATE ACYLTRANSFERASE"/>
    <property type="match status" value="1"/>
</dbReference>
<reference evidence="5 6" key="1">
    <citation type="submission" date="2018-11" db="EMBL/GenBank/DDBJ databases">
        <title>YIM 102482-1 draft genome.</title>
        <authorList>
            <person name="Li G."/>
            <person name="Jiang Y."/>
        </authorList>
    </citation>
    <scope>NUCLEOTIDE SEQUENCE [LARGE SCALE GENOMIC DNA]</scope>
    <source>
        <strain evidence="5 6">YIM 102482-1</strain>
    </source>
</reference>
<dbReference type="EMBL" id="RQVS01000017">
    <property type="protein sequence ID" value="RRJ85799.1"/>
    <property type="molecule type" value="Genomic_DNA"/>
</dbReference>
<dbReference type="OrthoDB" id="9808424at2"/>
<feature type="compositionally biased region" description="Acidic residues" evidence="3">
    <location>
        <begin position="280"/>
        <end position="289"/>
    </location>
</feature>
<evidence type="ECO:0000256" key="1">
    <source>
        <dbReference type="ARBA" id="ARBA00022679"/>
    </source>
</evidence>
<keyword evidence="1 5" id="KW-0808">Transferase</keyword>
<feature type="compositionally biased region" description="Low complexity" evidence="3">
    <location>
        <begin position="290"/>
        <end position="305"/>
    </location>
</feature>
<dbReference type="SMART" id="SM00563">
    <property type="entry name" value="PlsC"/>
    <property type="match status" value="1"/>
</dbReference>
<comment type="caution">
    <text evidence="5">The sequence shown here is derived from an EMBL/GenBank/DDBJ whole genome shotgun (WGS) entry which is preliminary data.</text>
</comment>
<dbReference type="PANTHER" id="PTHR10434:SF11">
    <property type="entry name" value="1-ACYL-SN-GLYCEROL-3-PHOSPHATE ACYLTRANSFERASE"/>
    <property type="match status" value="1"/>
</dbReference>
<dbReference type="SUPFAM" id="SSF69593">
    <property type="entry name" value="Glycerol-3-phosphate (1)-acyltransferase"/>
    <property type="match status" value="1"/>
</dbReference>
<feature type="region of interest" description="Disordered" evidence="3">
    <location>
        <begin position="278"/>
        <end position="317"/>
    </location>
</feature>
<dbReference type="InterPro" id="IPR002123">
    <property type="entry name" value="Plipid/glycerol_acylTrfase"/>
</dbReference>
<keyword evidence="6" id="KW-1185">Reference proteome</keyword>
<dbReference type="GO" id="GO:0006654">
    <property type="term" value="P:phosphatidic acid biosynthetic process"/>
    <property type="evidence" value="ECO:0007669"/>
    <property type="project" value="TreeGrafter"/>
</dbReference>
<proteinExistence type="predicted"/>
<evidence type="ECO:0000256" key="2">
    <source>
        <dbReference type="ARBA" id="ARBA00023315"/>
    </source>
</evidence>
<sequence>MGARARLPCLAPRSATWLAARHRAHHGPRGDCARITHHRHRALASHHRGPAGAGCRRGPAVTVAQSLVALGVRIVTGARPIVTSSAIDARPATVLDLPTPAVFFANHSSHLDFLTIWAILPGRLRRQARPVAAADYWGSGARGRIATRLFNPYLVDRGKGEPATPTVPGAPRRRQVAGMLEVLDAGDSLIIFPEGTRGDGRSLAAFQAGIARIARARPEVPLVPVALANLGRILPKGGLVPVPLLGTATFLEPVTIGADESDDDFLIRMRQLIERALPDPEAEAAEEIAADQAAGSQGAAQASPESPEPPTSEEPPA</sequence>
<dbReference type="Pfam" id="PF01553">
    <property type="entry name" value="Acyltransferase"/>
    <property type="match status" value="1"/>
</dbReference>